<dbReference type="InterPro" id="IPR010400">
    <property type="entry name" value="PITH_dom"/>
</dbReference>
<organism evidence="3 4">
    <name type="scientific">Cymbomonas tetramitiformis</name>
    <dbReference type="NCBI Taxonomy" id="36881"/>
    <lineage>
        <taxon>Eukaryota</taxon>
        <taxon>Viridiplantae</taxon>
        <taxon>Chlorophyta</taxon>
        <taxon>Pyramimonadophyceae</taxon>
        <taxon>Pyramimonadales</taxon>
        <taxon>Pyramimonadaceae</taxon>
        <taxon>Cymbomonas</taxon>
    </lineage>
</organism>
<feature type="domain" description="PITH" evidence="2">
    <location>
        <begin position="1"/>
        <end position="166"/>
    </location>
</feature>
<sequence>MSGQSDLLEQIDFSQVYCLNEQSSHPITNTLKQGYREDDGLFLESDADEQLLIFVPFSQKVKLHSLVLKATDAAKAPKNIKLYVNKPSMGFSDCDAPGAQELELLPEELSKGEPITLKYVKFQSVHSLSIFIENNQDDEETTILNKIGFIGTLVDTTNMKDLKKVG</sequence>
<reference evidence="3 4" key="1">
    <citation type="journal article" date="2015" name="Genome Biol. Evol.">
        <title>Comparative Genomics of a Bacterivorous Green Alga Reveals Evolutionary Causalities and Consequences of Phago-Mixotrophic Mode of Nutrition.</title>
        <authorList>
            <person name="Burns J.A."/>
            <person name="Paasch A."/>
            <person name="Narechania A."/>
            <person name="Kim E."/>
        </authorList>
    </citation>
    <scope>NUCLEOTIDE SEQUENCE [LARGE SCALE GENOMIC DNA]</scope>
    <source>
        <strain evidence="3 4">PLY_AMNH</strain>
    </source>
</reference>
<dbReference type="InterPro" id="IPR045099">
    <property type="entry name" value="PITH1-like"/>
</dbReference>
<gene>
    <name evidence="3" type="ORF">CYMTET_48101</name>
</gene>
<dbReference type="AlphaFoldDB" id="A0AAE0BU80"/>
<dbReference type="PANTHER" id="PTHR12175">
    <property type="entry name" value="AD039 HT014 THIOREDOXIN FAMILY TRP26"/>
    <property type="match status" value="1"/>
</dbReference>
<accession>A0AAE0BU80</accession>
<dbReference type="PANTHER" id="PTHR12175:SF5">
    <property type="entry name" value="OS03G0795500 PROTEIN"/>
    <property type="match status" value="1"/>
</dbReference>
<evidence type="ECO:0000313" key="3">
    <source>
        <dbReference type="EMBL" id="KAK3242189.1"/>
    </source>
</evidence>
<evidence type="ECO:0000313" key="4">
    <source>
        <dbReference type="Proteomes" id="UP001190700"/>
    </source>
</evidence>
<dbReference type="EMBL" id="LGRX02033219">
    <property type="protein sequence ID" value="KAK3242189.1"/>
    <property type="molecule type" value="Genomic_DNA"/>
</dbReference>
<comment type="caution">
    <text evidence="3">The sequence shown here is derived from an EMBL/GenBank/DDBJ whole genome shotgun (WGS) entry which is preliminary data.</text>
</comment>
<dbReference type="Pfam" id="PF06201">
    <property type="entry name" value="PITH"/>
    <property type="match status" value="1"/>
</dbReference>
<protein>
    <recommendedName>
        <fullName evidence="2">PITH domain-containing protein</fullName>
    </recommendedName>
</protein>
<evidence type="ECO:0000256" key="1">
    <source>
        <dbReference type="ARBA" id="ARBA00025788"/>
    </source>
</evidence>
<comment type="similarity">
    <text evidence="1">Belongs to the PITHD1 family.</text>
</comment>
<dbReference type="GO" id="GO:0005737">
    <property type="term" value="C:cytoplasm"/>
    <property type="evidence" value="ECO:0007669"/>
    <property type="project" value="UniProtKB-ARBA"/>
</dbReference>
<evidence type="ECO:0000259" key="2">
    <source>
        <dbReference type="PROSITE" id="PS51532"/>
    </source>
</evidence>
<dbReference type="PROSITE" id="PS51532">
    <property type="entry name" value="PITH"/>
    <property type="match status" value="1"/>
</dbReference>
<dbReference type="SUPFAM" id="SSF49785">
    <property type="entry name" value="Galactose-binding domain-like"/>
    <property type="match status" value="1"/>
</dbReference>
<name>A0AAE0BU80_9CHLO</name>
<dbReference type="Gene3D" id="2.60.120.470">
    <property type="entry name" value="PITH domain"/>
    <property type="match status" value="1"/>
</dbReference>
<dbReference type="InterPro" id="IPR008979">
    <property type="entry name" value="Galactose-bd-like_sf"/>
</dbReference>
<keyword evidence="4" id="KW-1185">Reference proteome</keyword>
<dbReference type="Proteomes" id="UP001190700">
    <property type="component" value="Unassembled WGS sequence"/>
</dbReference>
<dbReference type="InterPro" id="IPR037047">
    <property type="entry name" value="PITH_dom_sf"/>
</dbReference>
<proteinExistence type="inferred from homology"/>